<protein>
    <submittedName>
        <fullName evidence="6">Ribose ABC transporter substrate-binding protein RbsB</fullName>
    </submittedName>
</protein>
<dbReference type="Pfam" id="PF13407">
    <property type="entry name" value="Peripla_BP_4"/>
    <property type="match status" value="1"/>
</dbReference>
<dbReference type="NCBIfam" id="NF007936">
    <property type="entry name" value="PRK10653.1"/>
    <property type="match status" value="1"/>
</dbReference>
<dbReference type="GO" id="GO:0030313">
    <property type="term" value="C:cell envelope"/>
    <property type="evidence" value="ECO:0007669"/>
    <property type="project" value="UniProtKB-SubCell"/>
</dbReference>
<accession>A0A553JDT8</accession>
<keyword evidence="7" id="KW-1185">Reference proteome</keyword>
<dbReference type="RefSeq" id="WP_144042903.1">
    <property type="nucleotide sequence ID" value="NZ_BMPL01000063.1"/>
</dbReference>
<evidence type="ECO:0000256" key="1">
    <source>
        <dbReference type="ARBA" id="ARBA00004196"/>
    </source>
</evidence>
<dbReference type="OrthoDB" id="9813037at2"/>
<evidence type="ECO:0000256" key="2">
    <source>
        <dbReference type="ARBA" id="ARBA00007639"/>
    </source>
</evidence>
<feature type="domain" description="Periplasmic binding protein" evidence="5">
    <location>
        <begin position="28"/>
        <end position="277"/>
    </location>
</feature>
<dbReference type="InterPro" id="IPR028082">
    <property type="entry name" value="Peripla_BP_I"/>
</dbReference>
<evidence type="ECO:0000313" key="7">
    <source>
        <dbReference type="Proteomes" id="UP000318126"/>
    </source>
</evidence>
<evidence type="ECO:0000256" key="3">
    <source>
        <dbReference type="ARBA" id="ARBA00022729"/>
    </source>
</evidence>
<dbReference type="GO" id="GO:0030246">
    <property type="term" value="F:carbohydrate binding"/>
    <property type="evidence" value="ECO:0007669"/>
    <property type="project" value="UniProtKB-ARBA"/>
</dbReference>
<feature type="chain" id="PRO_5021792993" evidence="4">
    <location>
        <begin position="24"/>
        <end position="292"/>
    </location>
</feature>
<dbReference type="PANTHER" id="PTHR46847">
    <property type="entry name" value="D-ALLOSE-BINDING PERIPLASMIC PROTEIN-RELATED"/>
    <property type="match status" value="1"/>
</dbReference>
<name>A0A553JDT8_SHEHA</name>
<evidence type="ECO:0000259" key="5">
    <source>
        <dbReference type="Pfam" id="PF13407"/>
    </source>
</evidence>
<dbReference type="AlphaFoldDB" id="A0A553JDT8"/>
<dbReference type="CDD" id="cd06323">
    <property type="entry name" value="PBP1_ribose_binding"/>
    <property type="match status" value="1"/>
</dbReference>
<organism evidence="6 7">
    <name type="scientific">Shewanella hanedai</name>
    <name type="common">Alteromonas hanedai</name>
    <dbReference type="NCBI Taxonomy" id="25"/>
    <lineage>
        <taxon>Bacteria</taxon>
        <taxon>Pseudomonadati</taxon>
        <taxon>Pseudomonadota</taxon>
        <taxon>Gammaproteobacteria</taxon>
        <taxon>Alteromonadales</taxon>
        <taxon>Shewanellaceae</taxon>
        <taxon>Shewanella</taxon>
    </lineage>
</organism>
<comment type="subcellular location">
    <subcellularLocation>
        <location evidence="1">Cell envelope</location>
    </subcellularLocation>
</comment>
<gene>
    <name evidence="6" type="primary">rbsB</name>
    <name evidence="6" type="ORF">FN961_25205</name>
</gene>
<dbReference type="FunFam" id="3.40.50.2300:FF:000054">
    <property type="entry name" value="RbsB (Ribose ABC transporter)"/>
    <property type="match status" value="1"/>
</dbReference>
<dbReference type="SUPFAM" id="SSF53822">
    <property type="entry name" value="Periplasmic binding protein-like I"/>
    <property type="match status" value="1"/>
</dbReference>
<dbReference type="Gene3D" id="3.40.50.2300">
    <property type="match status" value="2"/>
</dbReference>
<dbReference type="InterPro" id="IPR025997">
    <property type="entry name" value="SBP_2_dom"/>
</dbReference>
<reference evidence="7" key="1">
    <citation type="submission" date="2019-07" db="EMBL/GenBank/DDBJ databases">
        <title>Shewanella sp. YLB-08 draft genomic sequence.</title>
        <authorList>
            <person name="Yu L."/>
        </authorList>
    </citation>
    <scope>NUCLEOTIDE SEQUENCE [LARGE SCALE GENOMIC DNA]</scope>
    <source>
        <strain evidence="7">JCM 20706</strain>
    </source>
</reference>
<comment type="similarity">
    <text evidence="2">Belongs to the bacterial solute-binding protein 2 family.</text>
</comment>
<sequence>MNKLLTCTTALVLTLGIAAPVMAKDTLALVVSTLNNPFFVSMKEGAEQKADELGYKLIVLDSQNDPSKELSNIEDLTTRQVKAILLNPTDSDAASNAARMVNRAGIPLVTLDRGVTRGKVVSHIASDNVAGGQLAGDFIAEKLGKGAKVVQLEGVAGASASRDRGQGFALAVAAHGFDLQASQPADFDRTKGLNVTENLLASKPDVQAIFAQNDEMALGALRAVRGAGKEIIIVGFDGTDEGIAAVKRGLLNATVAQQPELIGAMGVEAAVKLLNGEVIAEFQPVPLQIIVN</sequence>
<evidence type="ECO:0000256" key="4">
    <source>
        <dbReference type="SAM" id="SignalP"/>
    </source>
</evidence>
<dbReference type="EMBL" id="VKGK01000058">
    <property type="protein sequence ID" value="TRY10614.1"/>
    <property type="molecule type" value="Genomic_DNA"/>
</dbReference>
<feature type="signal peptide" evidence="4">
    <location>
        <begin position="1"/>
        <end position="23"/>
    </location>
</feature>
<proteinExistence type="inferred from homology"/>
<dbReference type="GO" id="GO:0055085">
    <property type="term" value="P:transmembrane transport"/>
    <property type="evidence" value="ECO:0007669"/>
    <property type="project" value="UniProtKB-ARBA"/>
</dbReference>
<keyword evidence="3 4" id="KW-0732">Signal</keyword>
<dbReference type="PANTHER" id="PTHR46847:SF1">
    <property type="entry name" value="D-ALLOSE-BINDING PERIPLASMIC PROTEIN-RELATED"/>
    <property type="match status" value="1"/>
</dbReference>
<evidence type="ECO:0000313" key="6">
    <source>
        <dbReference type="EMBL" id="TRY10614.1"/>
    </source>
</evidence>
<dbReference type="Proteomes" id="UP000318126">
    <property type="component" value="Unassembled WGS sequence"/>
</dbReference>
<comment type="caution">
    <text evidence="6">The sequence shown here is derived from an EMBL/GenBank/DDBJ whole genome shotgun (WGS) entry which is preliminary data.</text>
</comment>